<dbReference type="AlphaFoldDB" id="A0ABD0JTI7"/>
<evidence type="ECO:0000313" key="1">
    <source>
        <dbReference type="EMBL" id="KAK7478126.1"/>
    </source>
</evidence>
<dbReference type="Proteomes" id="UP001519460">
    <property type="component" value="Unassembled WGS sequence"/>
</dbReference>
<protein>
    <submittedName>
        <fullName evidence="1">Uncharacterized protein</fullName>
    </submittedName>
</protein>
<reference evidence="1 2" key="1">
    <citation type="journal article" date="2023" name="Sci. Data">
        <title>Genome assembly of the Korean intertidal mud-creeper Batillaria attramentaria.</title>
        <authorList>
            <person name="Patra A.K."/>
            <person name="Ho P.T."/>
            <person name="Jun S."/>
            <person name="Lee S.J."/>
            <person name="Kim Y."/>
            <person name="Won Y.J."/>
        </authorList>
    </citation>
    <scope>NUCLEOTIDE SEQUENCE [LARGE SCALE GENOMIC DNA]</scope>
    <source>
        <strain evidence="1">Wonlab-2016</strain>
    </source>
</reference>
<dbReference type="EMBL" id="JACVVK020000333">
    <property type="protein sequence ID" value="KAK7478126.1"/>
    <property type="molecule type" value="Genomic_DNA"/>
</dbReference>
<evidence type="ECO:0000313" key="2">
    <source>
        <dbReference type="Proteomes" id="UP001519460"/>
    </source>
</evidence>
<comment type="caution">
    <text evidence="1">The sequence shown here is derived from an EMBL/GenBank/DDBJ whole genome shotgun (WGS) entry which is preliminary data.</text>
</comment>
<sequence length="103" mass="11548">MSAPSCLIKEDLEWSPPASLTRCALQFVRRGSSASVNVCSSSSFKWRPLAPSPSLSGLDPSFIEVHVLVVKDSAPWQRSVRWKCLRSRISVLLAYLAWKYHSQ</sequence>
<gene>
    <name evidence="1" type="ORF">BaRGS_00030661</name>
</gene>
<accession>A0ABD0JTI7</accession>
<proteinExistence type="predicted"/>
<keyword evidence="2" id="KW-1185">Reference proteome</keyword>
<name>A0ABD0JTI7_9CAEN</name>
<organism evidence="1 2">
    <name type="scientific">Batillaria attramentaria</name>
    <dbReference type="NCBI Taxonomy" id="370345"/>
    <lineage>
        <taxon>Eukaryota</taxon>
        <taxon>Metazoa</taxon>
        <taxon>Spiralia</taxon>
        <taxon>Lophotrochozoa</taxon>
        <taxon>Mollusca</taxon>
        <taxon>Gastropoda</taxon>
        <taxon>Caenogastropoda</taxon>
        <taxon>Sorbeoconcha</taxon>
        <taxon>Cerithioidea</taxon>
        <taxon>Batillariidae</taxon>
        <taxon>Batillaria</taxon>
    </lineage>
</organism>